<dbReference type="Pfam" id="PF08352">
    <property type="entry name" value="oligo_HPY"/>
    <property type="match status" value="1"/>
</dbReference>
<evidence type="ECO:0000256" key="2">
    <source>
        <dbReference type="ARBA" id="ARBA00022448"/>
    </source>
</evidence>
<dbReference type="EMBL" id="JAAXLA010000057">
    <property type="protein sequence ID" value="NMI00463.1"/>
    <property type="molecule type" value="Genomic_DNA"/>
</dbReference>
<comment type="similarity">
    <text evidence="1">Belongs to the ABC transporter superfamily.</text>
</comment>
<keyword evidence="4 6" id="KW-0067">ATP-binding</keyword>
<dbReference type="PANTHER" id="PTHR43776:SF7">
    <property type="entry name" value="D,D-DIPEPTIDE TRANSPORT ATP-BINDING PROTEIN DDPF-RELATED"/>
    <property type="match status" value="1"/>
</dbReference>
<evidence type="ECO:0000313" key="7">
    <source>
        <dbReference type="Proteomes" id="UP000820669"/>
    </source>
</evidence>
<protein>
    <submittedName>
        <fullName evidence="6">ABC transporter ATP-binding protein</fullName>
    </submittedName>
</protein>
<dbReference type="SMART" id="SM00382">
    <property type="entry name" value="AAA"/>
    <property type="match status" value="2"/>
</dbReference>
<proteinExistence type="inferred from homology"/>
<comment type="caution">
    <text evidence="6">The sequence shown here is derived from an EMBL/GenBank/DDBJ whole genome shotgun (WGS) entry which is preliminary data.</text>
</comment>
<name>A0ABX1SI41_9PSEU</name>
<dbReference type="PROSITE" id="PS00211">
    <property type="entry name" value="ABC_TRANSPORTER_1"/>
    <property type="match status" value="2"/>
</dbReference>
<reference evidence="6 7" key="1">
    <citation type="submission" date="2020-04" db="EMBL/GenBank/DDBJ databases">
        <authorList>
            <person name="Klaysubun C."/>
            <person name="Duangmal K."/>
            <person name="Lipun K."/>
        </authorList>
    </citation>
    <scope>NUCLEOTIDE SEQUENCE [LARGE SCALE GENOMIC DNA]</scope>
    <source>
        <strain evidence="6 7">K10HN5</strain>
    </source>
</reference>
<dbReference type="Pfam" id="PF00005">
    <property type="entry name" value="ABC_tran"/>
    <property type="match status" value="2"/>
</dbReference>
<dbReference type="SUPFAM" id="SSF52540">
    <property type="entry name" value="P-loop containing nucleoside triphosphate hydrolases"/>
    <property type="match status" value="2"/>
</dbReference>
<dbReference type="PROSITE" id="PS50893">
    <property type="entry name" value="ABC_TRANSPORTER_2"/>
    <property type="match status" value="2"/>
</dbReference>
<keyword evidence="7" id="KW-1185">Reference proteome</keyword>
<dbReference type="InterPro" id="IPR013563">
    <property type="entry name" value="Oligopep_ABC_C"/>
</dbReference>
<dbReference type="InterPro" id="IPR003593">
    <property type="entry name" value="AAA+_ATPase"/>
</dbReference>
<dbReference type="InterPro" id="IPR027417">
    <property type="entry name" value="P-loop_NTPase"/>
</dbReference>
<dbReference type="CDD" id="cd03257">
    <property type="entry name" value="ABC_NikE_OppD_transporters"/>
    <property type="match status" value="2"/>
</dbReference>
<dbReference type="Gene3D" id="3.40.50.300">
    <property type="entry name" value="P-loop containing nucleotide triphosphate hydrolases"/>
    <property type="match status" value="2"/>
</dbReference>
<feature type="domain" description="ABC transporter" evidence="5">
    <location>
        <begin position="292"/>
        <end position="540"/>
    </location>
</feature>
<gene>
    <name evidence="6" type="ORF">HF526_24585</name>
</gene>
<dbReference type="GO" id="GO:0005524">
    <property type="term" value="F:ATP binding"/>
    <property type="evidence" value="ECO:0007669"/>
    <property type="project" value="UniProtKB-KW"/>
</dbReference>
<dbReference type="RefSeq" id="WP_169383937.1">
    <property type="nucleotide sequence ID" value="NZ_JAAXLA010000057.1"/>
</dbReference>
<keyword evidence="2" id="KW-0813">Transport</keyword>
<dbReference type="Proteomes" id="UP000820669">
    <property type="component" value="Unassembled WGS sequence"/>
</dbReference>
<dbReference type="InterPro" id="IPR050319">
    <property type="entry name" value="ABC_transp_ATP-bind"/>
</dbReference>
<evidence type="ECO:0000256" key="4">
    <source>
        <dbReference type="ARBA" id="ARBA00022840"/>
    </source>
</evidence>
<evidence type="ECO:0000256" key="1">
    <source>
        <dbReference type="ARBA" id="ARBA00005417"/>
    </source>
</evidence>
<keyword evidence="3" id="KW-0547">Nucleotide-binding</keyword>
<evidence type="ECO:0000256" key="3">
    <source>
        <dbReference type="ARBA" id="ARBA00022741"/>
    </source>
</evidence>
<evidence type="ECO:0000313" key="6">
    <source>
        <dbReference type="EMBL" id="NMI00463.1"/>
    </source>
</evidence>
<feature type="domain" description="ABC transporter" evidence="5">
    <location>
        <begin position="18"/>
        <end position="261"/>
    </location>
</feature>
<dbReference type="PANTHER" id="PTHR43776">
    <property type="entry name" value="TRANSPORT ATP-BINDING PROTEIN"/>
    <property type="match status" value="1"/>
</dbReference>
<evidence type="ECO:0000259" key="5">
    <source>
        <dbReference type="PROSITE" id="PS50893"/>
    </source>
</evidence>
<sequence>MESEWSVPPDGGASVSALTVRDLVVEIGGRRVLDGVGLDVAAEERVALLGASGSGKTLTAMAVLGRLPAAASARGSVRVHGAEVLGVPAARRGRSPGVAAVFQDSLSALNPLVRTGVQLCAPLRRHRGLRPGDARSAAAELLASVGFDRPHRILRSYPGELSGGQRQRVCIALAVACDQDLVLADEPTTALDMVSQSQVLQVLRAQTAARSAALLLVTHDIAVAAALCERAVVLDRGRVVESAPITELMGSPRHDYTRLLVDAARATSLASARIVTATRERAAAPHTPVPMLRATGLHHAYRLRRSRPPAPAEPVRALRGVDLDVAAGERIGLVGASGSGKSTLLRILLALTAPDAGRVWFRDREIRPAGTGALRWYRRAAQYIAQDPASSLDPRMSVADLVAEPLARLRVPGDHRAAVARALEQVGLPAGYAARRPDELSGGQAQRVAIARAIATRPALLIADEPVSGLDLPLREQVVEVLDRMCTATGMGLLLVSHDLSVVAALCERTAVMSAGQIVEDRPTGALLRAPEHPRTRELLAAIPELPTFEAPVPRAG</sequence>
<dbReference type="InterPro" id="IPR017871">
    <property type="entry name" value="ABC_transporter-like_CS"/>
</dbReference>
<organism evidence="6 7">
    <name type="scientific">Pseudonocardia acidicola</name>
    <dbReference type="NCBI Taxonomy" id="2724939"/>
    <lineage>
        <taxon>Bacteria</taxon>
        <taxon>Bacillati</taxon>
        <taxon>Actinomycetota</taxon>
        <taxon>Actinomycetes</taxon>
        <taxon>Pseudonocardiales</taxon>
        <taxon>Pseudonocardiaceae</taxon>
        <taxon>Pseudonocardia</taxon>
    </lineage>
</organism>
<accession>A0ABX1SI41</accession>
<dbReference type="InterPro" id="IPR003439">
    <property type="entry name" value="ABC_transporter-like_ATP-bd"/>
</dbReference>